<dbReference type="InterPro" id="IPR003661">
    <property type="entry name" value="HisK_dim/P_dom"/>
</dbReference>
<dbReference type="AlphaFoldDB" id="A0A8J7VR77"/>
<dbReference type="Pfam" id="PF00512">
    <property type="entry name" value="HisKA"/>
    <property type="match status" value="1"/>
</dbReference>
<evidence type="ECO:0000256" key="13">
    <source>
        <dbReference type="SAM" id="Phobius"/>
    </source>
</evidence>
<dbReference type="PROSITE" id="PS50112">
    <property type="entry name" value="PAS"/>
    <property type="match status" value="1"/>
</dbReference>
<dbReference type="PANTHER" id="PTHR42878:SF7">
    <property type="entry name" value="SENSOR HISTIDINE KINASE GLRK"/>
    <property type="match status" value="1"/>
</dbReference>
<dbReference type="CDD" id="cd00082">
    <property type="entry name" value="HisKA"/>
    <property type="match status" value="1"/>
</dbReference>
<evidence type="ECO:0000256" key="7">
    <source>
        <dbReference type="ARBA" id="ARBA00022741"/>
    </source>
</evidence>
<keyword evidence="12 13" id="KW-0472">Membrane</keyword>
<dbReference type="GO" id="GO:0000156">
    <property type="term" value="F:phosphorelay response regulator activity"/>
    <property type="evidence" value="ECO:0007669"/>
    <property type="project" value="TreeGrafter"/>
</dbReference>
<keyword evidence="6 13" id="KW-0812">Transmembrane</keyword>
<evidence type="ECO:0000256" key="1">
    <source>
        <dbReference type="ARBA" id="ARBA00000085"/>
    </source>
</evidence>
<keyword evidence="9" id="KW-0067">ATP-binding</keyword>
<dbReference type="Proteomes" id="UP000675747">
    <property type="component" value="Unassembled WGS sequence"/>
</dbReference>
<dbReference type="InterPro" id="IPR003660">
    <property type="entry name" value="HAMP_dom"/>
</dbReference>
<dbReference type="InterPro" id="IPR036097">
    <property type="entry name" value="HisK_dim/P_sf"/>
</dbReference>
<sequence length="681" mass="72669">MRTRGTRRLGRLLLASHVGLALLLCALLLATGAGTIRAALQDRARAQVVQAAAEGLARLEDQRRDLRVVALLLSERPTLQRYLRQDRRGEAAAFVETFRRSAGVDAIRVERGGEVYAAAGAALPPDMDVAGLHGTGDGGFWLLQPQAMEGPADARVVVARRLGSDALGALGDGGAVQVALVDPQAAPAGDDPLRRSYRHVQATARAETAASRAQDILRIEPVRAAGGGVEALVVASRAHRAVVAEGMRWLVAFAVGSLLVTLAAALAAVWLARRIAAPFAQVAASAERLGAGDLATAVPVPAADLAEPQALSRSLESMRLQLRAATATERAQREELDSVLESVGDGIVAIAEDDTIQYANRPFLALVGREAADVLGQAYPRVLPPAADAAGAGAGGRRDPFVEARRLGLAQARCRYAVDGRVRSFVVRSTAPPGGRQVAILREETGAEAAQSMRDAILANLSHEFQTPLAAQTAAVEMLREHVREGGDAVAARLADALYRSVLRLSQLVENLLDSVRLDSGEMRLRREDVDLPALVGEAVELMRPLLEQRDQQVQLDLPAATRRLVGDRQRLFQVVVNLLANANKFAPDQSTIRVELVWGADEVALWVEDEGQGLPPLRDRADLFAPFRRAPEQEPSQRGTGLGLAIVRAMVERHRGAVVLAEPRRGRGARIGIALPLEPA</sequence>
<keyword evidence="4" id="KW-0597">Phosphoprotein</keyword>
<gene>
    <name evidence="18" type="ORF">KB893_007425</name>
    <name evidence="17" type="ORF">KB893_02255</name>
</gene>
<feature type="transmembrane region" description="Helical" evidence="13">
    <location>
        <begin position="249"/>
        <end position="272"/>
    </location>
</feature>
<dbReference type="SUPFAM" id="SSF55785">
    <property type="entry name" value="PYP-like sensor domain (PAS domain)"/>
    <property type="match status" value="1"/>
</dbReference>
<evidence type="ECO:0000313" key="19">
    <source>
        <dbReference type="Proteomes" id="UP000675747"/>
    </source>
</evidence>
<evidence type="ECO:0000256" key="3">
    <source>
        <dbReference type="ARBA" id="ARBA00012438"/>
    </source>
</evidence>
<dbReference type="PRINTS" id="PR00344">
    <property type="entry name" value="BCTRLSENSOR"/>
</dbReference>
<dbReference type="Gene3D" id="3.30.565.10">
    <property type="entry name" value="Histidine kinase-like ATPase, C-terminal domain"/>
    <property type="match status" value="1"/>
</dbReference>
<reference evidence="18 19" key="1">
    <citation type="journal article" date="2021" name="Microbiol. Resour. Announc.">
        <title>Draft Genome Sequence of Coralloluteibacterium stylophorae LMG 29479T.</title>
        <authorList>
            <person name="Karlyshev A.V."/>
            <person name="Kudryashova E.B."/>
            <person name="Ariskina E.V."/>
            <person name="Conroy A.P."/>
            <person name="Abidueva E.Y."/>
        </authorList>
    </citation>
    <scope>NUCLEOTIDE SEQUENCE [LARGE SCALE GENOMIC DNA]</scope>
    <source>
        <strain evidence="18 19">LMG 29479</strain>
    </source>
</reference>
<dbReference type="GO" id="GO:0007234">
    <property type="term" value="P:osmosensory signaling via phosphorelay pathway"/>
    <property type="evidence" value="ECO:0007669"/>
    <property type="project" value="TreeGrafter"/>
</dbReference>
<feature type="domain" description="Histidine kinase" evidence="14">
    <location>
        <begin position="460"/>
        <end position="680"/>
    </location>
</feature>
<proteinExistence type="predicted"/>
<dbReference type="EMBL" id="JAGQFT010000008">
    <property type="protein sequence ID" value="MBR0561347.1"/>
    <property type="molecule type" value="Genomic_DNA"/>
</dbReference>
<dbReference type="PROSITE" id="PS50109">
    <property type="entry name" value="HIS_KIN"/>
    <property type="match status" value="1"/>
</dbReference>
<comment type="subcellular location">
    <subcellularLocation>
        <location evidence="2">Membrane</location>
        <topology evidence="2">Multi-pass membrane protein</topology>
    </subcellularLocation>
</comment>
<feature type="domain" description="HAMP" evidence="16">
    <location>
        <begin position="273"/>
        <end position="327"/>
    </location>
</feature>
<dbReference type="Pfam" id="PF00989">
    <property type="entry name" value="PAS"/>
    <property type="match status" value="1"/>
</dbReference>
<evidence type="ECO:0000256" key="11">
    <source>
        <dbReference type="ARBA" id="ARBA00023012"/>
    </source>
</evidence>
<keyword evidence="8" id="KW-0418">Kinase</keyword>
<evidence type="ECO:0000256" key="8">
    <source>
        <dbReference type="ARBA" id="ARBA00022777"/>
    </source>
</evidence>
<dbReference type="InterPro" id="IPR036890">
    <property type="entry name" value="HATPase_C_sf"/>
</dbReference>
<comment type="caution">
    <text evidence="17">The sequence shown here is derived from an EMBL/GenBank/DDBJ whole genome shotgun (WGS) entry which is preliminary data.</text>
</comment>
<dbReference type="EC" id="2.7.13.3" evidence="3"/>
<evidence type="ECO:0000256" key="2">
    <source>
        <dbReference type="ARBA" id="ARBA00004141"/>
    </source>
</evidence>
<organism evidence="17">
    <name type="scientific">Coralloluteibacterium stylophorae</name>
    <dbReference type="NCBI Taxonomy" id="1776034"/>
    <lineage>
        <taxon>Bacteria</taxon>
        <taxon>Pseudomonadati</taxon>
        <taxon>Pseudomonadota</taxon>
        <taxon>Gammaproteobacteria</taxon>
        <taxon>Lysobacterales</taxon>
        <taxon>Lysobacteraceae</taxon>
        <taxon>Coralloluteibacterium</taxon>
    </lineage>
</organism>
<dbReference type="Pfam" id="PF02518">
    <property type="entry name" value="HATPase_c"/>
    <property type="match status" value="1"/>
</dbReference>
<dbReference type="InterPro" id="IPR050351">
    <property type="entry name" value="BphY/WalK/GraS-like"/>
</dbReference>
<dbReference type="SMART" id="SM00387">
    <property type="entry name" value="HATPase_c"/>
    <property type="match status" value="1"/>
</dbReference>
<dbReference type="GO" id="GO:0005524">
    <property type="term" value="F:ATP binding"/>
    <property type="evidence" value="ECO:0007669"/>
    <property type="project" value="UniProtKB-KW"/>
</dbReference>
<dbReference type="InterPro" id="IPR004358">
    <property type="entry name" value="Sig_transdc_His_kin-like_C"/>
</dbReference>
<dbReference type="PROSITE" id="PS50885">
    <property type="entry name" value="HAMP"/>
    <property type="match status" value="1"/>
</dbReference>
<dbReference type="RefSeq" id="WP_211925314.1">
    <property type="nucleotide sequence ID" value="NZ_JAGQFT020000004.1"/>
</dbReference>
<dbReference type="InterPro" id="IPR000014">
    <property type="entry name" value="PAS"/>
</dbReference>
<evidence type="ECO:0000256" key="5">
    <source>
        <dbReference type="ARBA" id="ARBA00022679"/>
    </source>
</evidence>
<reference evidence="17" key="2">
    <citation type="submission" date="2021-04" db="EMBL/GenBank/DDBJ databases">
        <authorList>
            <person name="Karlyshev A.V."/>
        </authorList>
    </citation>
    <scope>NUCLEOTIDE SEQUENCE</scope>
    <source>
        <strain evidence="17">LMG 29479</strain>
    </source>
</reference>
<keyword evidence="10 13" id="KW-1133">Transmembrane helix</keyword>
<keyword evidence="11" id="KW-0902">Two-component regulatory system</keyword>
<evidence type="ECO:0000256" key="12">
    <source>
        <dbReference type="ARBA" id="ARBA00023136"/>
    </source>
</evidence>
<dbReference type="SMART" id="SM00388">
    <property type="entry name" value="HisKA"/>
    <property type="match status" value="1"/>
</dbReference>
<dbReference type="Pfam" id="PF00672">
    <property type="entry name" value="HAMP"/>
    <property type="match status" value="1"/>
</dbReference>
<feature type="domain" description="PAS" evidence="15">
    <location>
        <begin position="332"/>
        <end position="377"/>
    </location>
</feature>
<dbReference type="InterPro" id="IPR003594">
    <property type="entry name" value="HATPase_dom"/>
</dbReference>
<evidence type="ECO:0000259" key="14">
    <source>
        <dbReference type="PROSITE" id="PS50109"/>
    </source>
</evidence>
<evidence type="ECO:0000256" key="4">
    <source>
        <dbReference type="ARBA" id="ARBA00022553"/>
    </source>
</evidence>
<accession>A0A8J7VR77</accession>
<dbReference type="SUPFAM" id="SSF47384">
    <property type="entry name" value="Homodimeric domain of signal transducing histidine kinase"/>
    <property type="match status" value="1"/>
</dbReference>
<protein>
    <recommendedName>
        <fullName evidence="3">histidine kinase</fullName>
        <ecNumber evidence="3">2.7.13.3</ecNumber>
    </recommendedName>
</protein>
<dbReference type="PANTHER" id="PTHR42878">
    <property type="entry name" value="TWO-COMPONENT HISTIDINE KINASE"/>
    <property type="match status" value="1"/>
</dbReference>
<dbReference type="InterPro" id="IPR005467">
    <property type="entry name" value="His_kinase_dom"/>
</dbReference>
<dbReference type="GO" id="GO:0016020">
    <property type="term" value="C:membrane"/>
    <property type="evidence" value="ECO:0007669"/>
    <property type="project" value="UniProtKB-SubCell"/>
</dbReference>
<dbReference type="EMBL" id="JAGQFT020000004">
    <property type="protein sequence ID" value="MBS7456963.1"/>
    <property type="molecule type" value="Genomic_DNA"/>
</dbReference>
<dbReference type="SMART" id="SM00091">
    <property type="entry name" value="PAS"/>
    <property type="match status" value="1"/>
</dbReference>
<evidence type="ECO:0000256" key="9">
    <source>
        <dbReference type="ARBA" id="ARBA00022840"/>
    </source>
</evidence>
<keyword evidence="19" id="KW-1185">Reference proteome</keyword>
<keyword evidence="7" id="KW-0547">Nucleotide-binding</keyword>
<dbReference type="Gene3D" id="1.10.287.130">
    <property type="match status" value="1"/>
</dbReference>
<keyword evidence="5" id="KW-0808">Transferase</keyword>
<dbReference type="GO" id="GO:0030295">
    <property type="term" value="F:protein kinase activator activity"/>
    <property type="evidence" value="ECO:0007669"/>
    <property type="project" value="TreeGrafter"/>
</dbReference>
<comment type="catalytic activity">
    <reaction evidence="1">
        <text>ATP + protein L-histidine = ADP + protein N-phospho-L-histidine.</text>
        <dbReference type="EC" id="2.7.13.3"/>
    </reaction>
</comment>
<dbReference type="InterPro" id="IPR035965">
    <property type="entry name" value="PAS-like_dom_sf"/>
</dbReference>
<dbReference type="CDD" id="cd00130">
    <property type="entry name" value="PAS"/>
    <property type="match status" value="1"/>
</dbReference>
<dbReference type="SUPFAM" id="SSF55874">
    <property type="entry name" value="ATPase domain of HSP90 chaperone/DNA topoisomerase II/histidine kinase"/>
    <property type="match status" value="1"/>
</dbReference>
<name>A0A8J7VR77_9GAMM</name>
<evidence type="ECO:0000313" key="17">
    <source>
        <dbReference type="EMBL" id="MBR0561347.1"/>
    </source>
</evidence>
<evidence type="ECO:0000256" key="10">
    <source>
        <dbReference type="ARBA" id="ARBA00022989"/>
    </source>
</evidence>
<evidence type="ECO:0000313" key="18">
    <source>
        <dbReference type="EMBL" id="MBS7456963.1"/>
    </source>
</evidence>
<evidence type="ECO:0000256" key="6">
    <source>
        <dbReference type="ARBA" id="ARBA00022692"/>
    </source>
</evidence>
<evidence type="ECO:0000259" key="15">
    <source>
        <dbReference type="PROSITE" id="PS50112"/>
    </source>
</evidence>
<dbReference type="SMART" id="SM00304">
    <property type="entry name" value="HAMP"/>
    <property type="match status" value="1"/>
</dbReference>
<dbReference type="InterPro" id="IPR013767">
    <property type="entry name" value="PAS_fold"/>
</dbReference>
<dbReference type="Gene3D" id="3.30.450.20">
    <property type="entry name" value="PAS domain"/>
    <property type="match status" value="1"/>
</dbReference>
<dbReference type="Gene3D" id="6.10.340.10">
    <property type="match status" value="1"/>
</dbReference>
<evidence type="ECO:0000259" key="16">
    <source>
        <dbReference type="PROSITE" id="PS50885"/>
    </source>
</evidence>
<dbReference type="GO" id="GO:0006355">
    <property type="term" value="P:regulation of DNA-templated transcription"/>
    <property type="evidence" value="ECO:0007669"/>
    <property type="project" value="InterPro"/>
</dbReference>
<dbReference type="GO" id="GO:0000155">
    <property type="term" value="F:phosphorelay sensor kinase activity"/>
    <property type="evidence" value="ECO:0007669"/>
    <property type="project" value="InterPro"/>
</dbReference>